<keyword evidence="1" id="KW-0812">Transmembrane</keyword>
<evidence type="ECO:0000256" key="1">
    <source>
        <dbReference type="SAM" id="Phobius"/>
    </source>
</evidence>
<evidence type="ECO:0000313" key="2">
    <source>
        <dbReference type="EMBL" id="OEG74644.1"/>
    </source>
</evidence>
<name>A0A1E5IVU3_SHECO</name>
<dbReference type="EMBL" id="MCBT01000018">
    <property type="protein sequence ID" value="OEG74644.1"/>
    <property type="molecule type" value="Genomic_DNA"/>
</dbReference>
<dbReference type="Proteomes" id="UP000095230">
    <property type="component" value="Unassembled WGS sequence"/>
</dbReference>
<evidence type="ECO:0000313" key="3">
    <source>
        <dbReference type="Proteomes" id="UP000095230"/>
    </source>
</evidence>
<proteinExistence type="predicted"/>
<evidence type="ECO:0008006" key="4">
    <source>
        <dbReference type="Google" id="ProtNLM"/>
    </source>
</evidence>
<reference evidence="2 3" key="1">
    <citation type="submission" date="2016-07" db="EMBL/GenBank/DDBJ databases">
        <title>Whole-genome of two Shewanella species isolated from a digestive organ of sea cucumber Apostichopus japonicus Selenka 1867.</title>
        <authorList>
            <person name="Hong H.-H."/>
            <person name="Choi H."/>
            <person name="Cheon S."/>
            <person name="Oh J.-S."/>
            <person name="Lee H.-G."/>
            <person name="Park C."/>
        </authorList>
    </citation>
    <scope>NUCLEOTIDE SEQUENCE [LARGE SCALE GENOMIC DNA]</scope>
    <source>
        <strain evidence="2 3">CSB03KR</strain>
    </source>
</reference>
<dbReference type="PANTHER" id="PTHR34219">
    <property type="entry name" value="IRON-REGULATED INNER MEMBRANE PROTEIN-RELATED"/>
    <property type="match status" value="1"/>
</dbReference>
<organism evidence="2 3">
    <name type="scientific">Shewanella colwelliana</name>
    <name type="common">Alteromonas colwelliana</name>
    <dbReference type="NCBI Taxonomy" id="23"/>
    <lineage>
        <taxon>Bacteria</taxon>
        <taxon>Pseudomonadati</taxon>
        <taxon>Pseudomonadota</taxon>
        <taxon>Gammaproteobacteria</taxon>
        <taxon>Alteromonadales</taxon>
        <taxon>Shewanellaceae</taxon>
        <taxon>Shewanella</taxon>
    </lineage>
</organism>
<dbReference type="PANTHER" id="PTHR34219:SF8">
    <property type="entry name" value="PEPSY DOMAIN-CONTAINING PROTEIN"/>
    <property type="match status" value="1"/>
</dbReference>
<feature type="transmembrane region" description="Helical" evidence="1">
    <location>
        <begin position="140"/>
        <end position="161"/>
    </location>
</feature>
<gene>
    <name evidence="2" type="ORF">BEL05_19630</name>
</gene>
<keyword evidence="1" id="KW-0472">Membrane</keyword>
<comment type="caution">
    <text evidence="2">The sequence shown here is derived from an EMBL/GenBank/DDBJ whole genome shotgun (WGS) entry which is preliminary data.</text>
</comment>
<keyword evidence="1" id="KW-1133">Transmembrane helix</keyword>
<dbReference type="AlphaFoldDB" id="A0A1E5IVU3"/>
<dbReference type="STRING" id="23.BEL05_19630"/>
<feature type="transmembrane region" description="Helical" evidence="1">
    <location>
        <begin position="12"/>
        <end position="32"/>
    </location>
</feature>
<dbReference type="OrthoDB" id="5294804at2"/>
<feature type="transmembrane region" description="Helical" evidence="1">
    <location>
        <begin position="328"/>
        <end position="350"/>
    </location>
</feature>
<feature type="transmembrane region" description="Helical" evidence="1">
    <location>
        <begin position="187"/>
        <end position="208"/>
    </location>
</feature>
<dbReference type="InterPro" id="IPR005625">
    <property type="entry name" value="PepSY-ass_TM"/>
</dbReference>
<protein>
    <recommendedName>
        <fullName evidence="4">Cellulose-binding protein</fullName>
    </recommendedName>
</protein>
<dbReference type="Pfam" id="PF03929">
    <property type="entry name" value="PepSY_TM"/>
    <property type="match status" value="1"/>
</dbReference>
<accession>A0A1E5IVU3</accession>
<sequence>MRKRLIKWHSYSALIAMLPLMLISITGSILVFKVELDSWLRPEHMQVDVVSQAPRLALDTLMHATLNANSEFELGGWELFDDKQRSDAAYLIQRGTDDWYKVYINQYSAELLSSPVPMGHYLTDWLLELHYSFLWHVKGATIGFVSALIMLFLGVSGIILYRKFWRKLFTLRLHAAKRVLFSDLHKLVGIVSSPVLIIVSFTGAYWNIAGILHEMDAHGDGEHYLISAPLYRPDISFEVLRQQASLEIDGFQAGYLAMPHEPERDITFYGQVQSSNPLHSEYASMVSFDKTNGLMIQKQDIRDADWLTVFLDSFRKLHFGYFGGLLTRILWCLLGLMPLLLALTGGYLYWFRRRQSRRTPNSERRSLLFR</sequence>
<dbReference type="RefSeq" id="WP_069670806.1">
    <property type="nucleotide sequence ID" value="NZ_MCBT01000018.1"/>
</dbReference>